<dbReference type="Proteomes" id="UP000297288">
    <property type="component" value="Unassembled WGS sequence"/>
</dbReference>
<comment type="caution">
    <text evidence="2">The sequence shown here is derived from an EMBL/GenBank/DDBJ whole genome shotgun (WGS) entry which is preliminary data.</text>
</comment>
<evidence type="ECO:0000313" key="3">
    <source>
        <dbReference type="Proteomes" id="UP000297288"/>
    </source>
</evidence>
<protein>
    <recommendedName>
        <fullName evidence="4">Peptidase M28 domain-containing protein</fullName>
    </recommendedName>
</protein>
<accession>A0A4Z0W0H6</accession>
<feature type="transmembrane region" description="Helical" evidence="1">
    <location>
        <begin position="138"/>
        <end position="162"/>
    </location>
</feature>
<dbReference type="EMBL" id="SRME01000003">
    <property type="protein sequence ID" value="TGG87877.1"/>
    <property type="molecule type" value="Genomic_DNA"/>
</dbReference>
<sequence>MKKYLETLTEKIHNNHSKRIFQKEKDDFAMFIEKELKNMDYEVEYSADDSIIQNLDSKDTNKNINIETKVEDPEYILTANYNSKLKFTKIFEGLSFKLRKNMKFNRIIKRIFEILYYVFMFSFLFYFLFGFLERIDLLGWYFLLNLTIFRSFAFFGFIGFIVEIFRKINKKYNLIKFNNYVNNDSGVMTLLNIASEIKDNPELKNKIKFVFLSDEIYGPKILKKSWKEKNFSLEGRKIINIKNLNDGEIKAIFYSDQKNDTIDKSYNYLKKNYKNIQIKKYDLAHKYFSEYDALSLVSLKQGFLKLPVLGKKEKIDIEGIDKFSKLFLDIIK</sequence>
<keyword evidence="1" id="KW-0472">Membrane</keyword>
<dbReference type="RefSeq" id="WP_135402845.1">
    <property type="nucleotide sequence ID" value="NZ_SRME01000003.1"/>
</dbReference>
<evidence type="ECO:0000256" key="1">
    <source>
        <dbReference type="SAM" id="Phobius"/>
    </source>
</evidence>
<proteinExistence type="predicted"/>
<name>A0A4Z0W0H6_9BACT</name>
<evidence type="ECO:0008006" key="4">
    <source>
        <dbReference type="Google" id="ProtNLM"/>
    </source>
</evidence>
<reference evidence="2 3" key="1">
    <citation type="submission" date="2019-04" db="EMBL/GenBank/DDBJ databases">
        <title>Draft genome sequence data and analysis of a Fermenting Bacterium, Geotoga petraea strain HO-Geo1, isolated from heavy-oil petroleum reservoir in Russia.</title>
        <authorList>
            <person name="Grouzdev D.S."/>
            <person name="Semenova E.M."/>
            <person name="Sokolova D.S."/>
            <person name="Tourova T.P."/>
            <person name="Poltaraus A.B."/>
            <person name="Nazina T.N."/>
        </authorList>
    </citation>
    <scope>NUCLEOTIDE SEQUENCE [LARGE SCALE GENOMIC DNA]</scope>
    <source>
        <strain evidence="2 3">HO-Geo1</strain>
    </source>
</reference>
<gene>
    <name evidence="2" type="ORF">E4650_05930</name>
</gene>
<feature type="transmembrane region" description="Helical" evidence="1">
    <location>
        <begin position="114"/>
        <end position="132"/>
    </location>
</feature>
<keyword evidence="1" id="KW-1133">Transmembrane helix</keyword>
<evidence type="ECO:0000313" key="2">
    <source>
        <dbReference type="EMBL" id="TGG87877.1"/>
    </source>
</evidence>
<keyword evidence="1" id="KW-0812">Transmembrane</keyword>
<organism evidence="2 3">
    <name type="scientific">Geotoga petraea</name>
    <dbReference type="NCBI Taxonomy" id="28234"/>
    <lineage>
        <taxon>Bacteria</taxon>
        <taxon>Thermotogati</taxon>
        <taxon>Thermotogota</taxon>
        <taxon>Thermotogae</taxon>
        <taxon>Petrotogales</taxon>
        <taxon>Petrotogaceae</taxon>
        <taxon>Geotoga</taxon>
    </lineage>
</organism>
<dbReference type="AlphaFoldDB" id="A0A4Z0W0H6"/>